<dbReference type="Gene3D" id="3.55.50.30">
    <property type="match status" value="1"/>
</dbReference>
<comment type="caution">
    <text evidence="3">The sequence shown here is derived from an EMBL/GenBank/DDBJ whole genome shotgun (WGS) entry which is preliminary data.</text>
</comment>
<feature type="domain" description="Protein FecR C-terminal" evidence="2">
    <location>
        <begin position="300"/>
        <end position="367"/>
    </location>
</feature>
<dbReference type="Pfam" id="PF04773">
    <property type="entry name" value="FecR"/>
    <property type="match status" value="1"/>
</dbReference>
<dbReference type="Gene3D" id="2.60.120.1440">
    <property type="match status" value="1"/>
</dbReference>
<evidence type="ECO:0000259" key="2">
    <source>
        <dbReference type="Pfam" id="PF16344"/>
    </source>
</evidence>
<reference evidence="3 4" key="1">
    <citation type="submission" date="2019-12" db="EMBL/GenBank/DDBJ databases">
        <title>Spirosoma sp. HMF4905 genome sequencing and assembly.</title>
        <authorList>
            <person name="Kang H."/>
            <person name="Cha I."/>
            <person name="Kim H."/>
            <person name="Joh K."/>
        </authorList>
    </citation>
    <scope>NUCLEOTIDE SEQUENCE [LARGE SCALE GENOMIC DNA]</scope>
    <source>
        <strain evidence="3 4">HMF4905</strain>
    </source>
</reference>
<dbReference type="PANTHER" id="PTHR30273:SF2">
    <property type="entry name" value="PROTEIN FECR"/>
    <property type="match status" value="1"/>
</dbReference>
<evidence type="ECO:0000313" key="4">
    <source>
        <dbReference type="Proteomes" id="UP000436006"/>
    </source>
</evidence>
<organism evidence="3 4">
    <name type="scientific">Spirosoma arboris</name>
    <dbReference type="NCBI Taxonomy" id="2682092"/>
    <lineage>
        <taxon>Bacteria</taxon>
        <taxon>Pseudomonadati</taxon>
        <taxon>Bacteroidota</taxon>
        <taxon>Cytophagia</taxon>
        <taxon>Cytophagales</taxon>
        <taxon>Cytophagaceae</taxon>
        <taxon>Spirosoma</taxon>
    </lineage>
</organism>
<dbReference type="EMBL" id="WPIN01000001">
    <property type="protein sequence ID" value="MVM28536.1"/>
    <property type="molecule type" value="Genomic_DNA"/>
</dbReference>
<feature type="domain" description="FecR protein" evidence="1">
    <location>
        <begin position="152"/>
        <end position="240"/>
    </location>
</feature>
<gene>
    <name evidence="3" type="ORF">GO755_00730</name>
</gene>
<evidence type="ECO:0000313" key="3">
    <source>
        <dbReference type="EMBL" id="MVM28536.1"/>
    </source>
</evidence>
<proteinExistence type="predicted"/>
<dbReference type="InterPro" id="IPR032508">
    <property type="entry name" value="FecR_C"/>
</dbReference>
<dbReference type="AlphaFoldDB" id="A0A7K1S4K1"/>
<evidence type="ECO:0000259" key="1">
    <source>
        <dbReference type="Pfam" id="PF04773"/>
    </source>
</evidence>
<keyword evidence="4" id="KW-1185">Reference proteome</keyword>
<dbReference type="PANTHER" id="PTHR30273">
    <property type="entry name" value="PERIPLASMIC SIGNAL SENSOR AND SIGMA FACTOR ACTIVATOR FECR-RELATED"/>
    <property type="match status" value="1"/>
</dbReference>
<dbReference type="PIRSF" id="PIRSF018266">
    <property type="entry name" value="FecR"/>
    <property type="match status" value="1"/>
</dbReference>
<dbReference type="InterPro" id="IPR012373">
    <property type="entry name" value="Ferrdict_sens_TM"/>
</dbReference>
<dbReference type="Proteomes" id="UP000436006">
    <property type="component" value="Unassembled WGS sequence"/>
</dbReference>
<dbReference type="Pfam" id="PF16344">
    <property type="entry name" value="FecR_C"/>
    <property type="match status" value="1"/>
</dbReference>
<protein>
    <submittedName>
        <fullName evidence="3">DUF4974 domain-containing protein</fullName>
    </submittedName>
</protein>
<dbReference type="InterPro" id="IPR006860">
    <property type="entry name" value="FecR"/>
</dbReference>
<sequence length="373" mass="42534">MASIGSRTAFIMDYSNYTSEDFVLDDYFQKWVAGKLPEEDTFWPDWVREHPEKGPLISQATFVLKALDMDHEPISDQKVREKVRQIIDNATDKPVSIHPFYQSLWFRAAAAVTLLLGLGWYLMSQQKPAPMLYDELVIAQPQPLLEKINNSDQPLRISLSDGSVITLQPNGKLSYPERFETDKREVYLLGEGMFEITKNPKQPFYVYANELTTKVLGTRFSVKAYANDKAIIVKVFTGKVSVQTRNPPAHSSEQPFNQREGIILTPNQMAVYDRPPAHLTRTLVENPVLVKTTPENKPDFHFENTPVSQVFERLEQGYGVKIVYDSDQLKNCTVTAPFDNESLYEKLNLICKVIRASYEVIDTQIVISSRGCN</sequence>
<name>A0A7K1S4K1_9BACT</name>
<dbReference type="GO" id="GO:0016989">
    <property type="term" value="F:sigma factor antagonist activity"/>
    <property type="evidence" value="ECO:0007669"/>
    <property type="project" value="TreeGrafter"/>
</dbReference>
<accession>A0A7K1S4K1</accession>